<proteinExistence type="predicted"/>
<dbReference type="GO" id="GO:0003755">
    <property type="term" value="F:peptidyl-prolyl cis-trans isomerase activity"/>
    <property type="evidence" value="ECO:0007669"/>
    <property type="project" value="UniProtKB-KW"/>
</dbReference>
<dbReference type="PANTHER" id="PTHR46512">
    <property type="entry name" value="PEPTIDYLPROLYL ISOMERASE"/>
    <property type="match status" value="1"/>
</dbReference>
<dbReference type="EMBL" id="HBGA01131442">
    <property type="protein sequence ID" value="CAD9037559.1"/>
    <property type="molecule type" value="Transcribed_RNA"/>
</dbReference>
<dbReference type="AlphaFoldDB" id="A0A7S1NTL6"/>
<dbReference type="SUPFAM" id="SSF48452">
    <property type="entry name" value="TPR-like"/>
    <property type="match status" value="1"/>
</dbReference>
<evidence type="ECO:0000256" key="9">
    <source>
        <dbReference type="SAM" id="MobiDB-lite"/>
    </source>
</evidence>
<evidence type="ECO:0000256" key="6">
    <source>
        <dbReference type="ARBA" id="ARBA00023235"/>
    </source>
</evidence>
<feature type="repeat" description="TPR" evidence="8">
    <location>
        <begin position="240"/>
        <end position="273"/>
    </location>
</feature>
<keyword evidence="5 7" id="KW-0697">Rotamase</keyword>
<evidence type="ECO:0000256" key="4">
    <source>
        <dbReference type="ARBA" id="ARBA00022803"/>
    </source>
</evidence>
<dbReference type="PANTHER" id="PTHR46512:SF9">
    <property type="entry name" value="PEPTIDYLPROLYL ISOMERASE"/>
    <property type="match status" value="1"/>
</dbReference>
<accession>A0A7S1NTL6</accession>
<dbReference type="SMART" id="SM00028">
    <property type="entry name" value="TPR"/>
    <property type="match status" value="2"/>
</dbReference>
<gene>
    <name evidence="11" type="ORF">EGYM00392_LOCUS48718</name>
</gene>
<keyword evidence="4 8" id="KW-0802">TPR repeat</keyword>
<evidence type="ECO:0000256" key="8">
    <source>
        <dbReference type="PROSITE-ProRule" id="PRU00339"/>
    </source>
</evidence>
<dbReference type="PROSITE" id="PS50059">
    <property type="entry name" value="FKBP_PPIASE"/>
    <property type="match status" value="1"/>
</dbReference>
<dbReference type="InterPro" id="IPR001179">
    <property type="entry name" value="PPIase_FKBP_dom"/>
</dbReference>
<dbReference type="Pfam" id="PF00254">
    <property type="entry name" value="FKBP_C"/>
    <property type="match status" value="1"/>
</dbReference>
<dbReference type="Gene3D" id="1.25.40.10">
    <property type="entry name" value="Tetratricopeptide repeat domain"/>
    <property type="match status" value="1"/>
</dbReference>
<dbReference type="PROSITE" id="PS50005">
    <property type="entry name" value="TPR"/>
    <property type="match status" value="1"/>
</dbReference>
<evidence type="ECO:0000259" key="10">
    <source>
        <dbReference type="PROSITE" id="PS50059"/>
    </source>
</evidence>
<evidence type="ECO:0000313" key="11">
    <source>
        <dbReference type="EMBL" id="CAD9037559.1"/>
    </source>
</evidence>
<keyword evidence="3" id="KW-0677">Repeat</keyword>
<evidence type="ECO:0000256" key="1">
    <source>
        <dbReference type="ARBA" id="ARBA00000971"/>
    </source>
</evidence>
<dbReference type="InterPro" id="IPR011990">
    <property type="entry name" value="TPR-like_helical_dom_sf"/>
</dbReference>
<protein>
    <recommendedName>
        <fullName evidence="2 7">peptidylprolyl isomerase</fullName>
        <ecNumber evidence="2 7">5.2.1.8</ecNumber>
    </recommendedName>
</protein>
<dbReference type="EC" id="5.2.1.8" evidence="2 7"/>
<dbReference type="InterPro" id="IPR019734">
    <property type="entry name" value="TPR_rpt"/>
</dbReference>
<feature type="domain" description="PPIase FKBP-type" evidence="10">
    <location>
        <begin position="55"/>
        <end position="143"/>
    </location>
</feature>
<name>A0A7S1NTL6_9EUGL</name>
<dbReference type="SUPFAM" id="SSF54534">
    <property type="entry name" value="FKBP-like"/>
    <property type="match status" value="1"/>
</dbReference>
<evidence type="ECO:0000256" key="5">
    <source>
        <dbReference type="ARBA" id="ARBA00023110"/>
    </source>
</evidence>
<sequence>MEQWYRDPCRDIKDRGFRCIPPEDVEGWEDVSFGCAGVFKQLITPGTEERMPKEGDVCTCHAVGYHDDTEFENTRAGKGYPMEFHCGGGQTISGIEYAVLSMRVGEVARFMLDPIFAYRENGYHGHVPPDAVVEYEIELLSVEREPTEQDKLDQATAFNEKGKALFKAGEYEEARDQFKEAKGVLGSFPWRISDRELVAKQAALRIVVLANQVQCLACQERHQEVVKLAPEVFRFDKDHLKTLYRRAQAHMALVNYDEAHADIARILALDPSNKDTKALLRRLQKEEAAVARKQRGMYSNIWGGYSEAAERPVSDSPQTDSGAATAETGPRPVASE</sequence>
<dbReference type="Gene3D" id="3.10.50.40">
    <property type="match status" value="1"/>
</dbReference>
<evidence type="ECO:0000256" key="7">
    <source>
        <dbReference type="PROSITE-ProRule" id="PRU00277"/>
    </source>
</evidence>
<keyword evidence="6 7" id="KW-0413">Isomerase</keyword>
<dbReference type="InterPro" id="IPR050754">
    <property type="entry name" value="FKBP4/5/8-like"/>
</dbReference>
<feature type="region of interest" description="Disordered" evidence="9">
    <location>
        <begin position="309"/>
        <end position="336"/>
    </location>
</feature>
<evidence type="ECO:0000256" key="2">
    <source>
        <dbReference type="ARBA" id="ARBA00013194"/>
    </source>
</evidence>
<evidence type="ECO:0000256" key="3">
    <source>
        <dbReference type="ARBA" id="ARBA00022737"/>
    </source>
</evidence>
<reference evidence="11" key="1">
    <citation type="submission" date="2021-01" db="EMBL/GenBank/DDBJ databases">
        <authorList>
            <person name="Corre E."/>
            <person name="Pelletier E."/>
            <person name="Niang G."/>
            <person name="Scheremetjew M."/>
            <person name="Finn R."/>
            <person name="Kale V."/>
            <person name="Holt S."/>
            <person name="Cochrane G."/>
            <person name="Meng A."/>
            <person name="Brown T."/>
            <person name="Cohen L."/>
        </authorList>
    </citation>
    <scope>NUCLEOTIDE SEQUENCE</scope>
    <source>
        <strain evidence="11">NIES-381</strain>
    </source>
</reference>
<comment type="catalytic activity">
    <reaction evidence="1 7">
        <text>[protein]-peptidylproline (omega=180) = [protein]-peptidylproline (omega=0)</text>
        <dbReference type="Rhea" id="RHEA:16237"/>
        <dbReference type="Rhea" id="RHEA-COMP:10747"/>
        <dbReference type="Rhea" id="RHEA-COMP:10748"/>
        <dbReference type="ChEBI" id="CHEBI:83833"/>
        <dbReference type="ChEBI" id="CHEBI:83834"/>
        <dbReference type="EC" id="5.2.1.8"/>
    </reaction>
</comment>
<dbReference type="InterPro" id="IPR046357">
    <property type="entry name" value="PPIase_dom_sf"/>
</dbReference>
<organism evidence="11">
    <name type="scientific">Eutreptiella gymnastica</name>
    <dbReference type="NCBI Taxonomy" id="73025"/>
    <lineage>
        <taxon>Eukaryota</taxon>
        <taxon>Discoba</taxon>
        <taxon>Euglenozoa</taxon>
        <taxon>Euglenida</taxon>
        <taxon>Spirocuta</taxon>
        <taxon>Euglenophyceae</taxon>
        <taxon>Eutreptiales</taxon>
        <taxon>Eutreptiaceae</taxon>
        <taxon>Eutreptiella</taxon>
    </lineage>
</organism>